<dbReference type="GO" id="GO:0009279">
    <property type="term" value="C:cell outer membrane"/>
    <property type="evidence" value="ECO:0007669"/>
    <property type="project" value="UniProtKB-SubCell"/>
</dbReference>
<accession>A0A3N0ERL4</accession>
<sequence>MKLTVLLFFIVLFQIKAGPGYAQNEKITLHLQSATALDVIREIEATTEYKFFYSKEELDASRKRDVRVTDEELRTVLQKVFTDSGMDFRIMDKQIVLTRKKPNTGQLDNTINRLPQQGVSGMVSDISGPIPGVTVLVKGTRNGTITDTDGEYVISVSPPDTLQFSYIGYKTQEVPVLGRNRIDITLEADITDLEVVTINTGYYTTTEKERTGSISSISSEDIEKQPINNALEAMQGRMPGVDIVQSSGVPGGGFEVRIRGQNSIMAGNEPLYIIDGVPYESAPLSSYYTSGPIIPDANISPLNAISPEAIASIEVLKDADATAIYGSRGSNGVILITTKKGKQGKTRFTINSSTGIAHIANKMDLLNTEQYLEMRREAFANDGITDYPANAYDVNGTWDQNRYTDWQEELIGKTAFFRKLQSSISGGNQQTQFLVSGVLQEETTVFPDRFKYDRLAININLNHKDKGEKFGLVFSTGYTLEKNNLPDGDYISEALSLAPNAPALYDEKGNLNWENSTWGNPLARLDAKYSQDTKSLISNMVLSYKFLKSLEGKVNAGYGFTKLADNLITPHTIYNPAFGLDSGSSTLTTNEGNRFYYIVEPQLHWEQQFKNGRLSMLIGTTFQQQVFDRTEFIGFGFANNSLIYNLGAANTLIVLGEDKTTYRYHSLFARVNYSYKDKLFLNLTGRRDGSSRFGPDNRYGNFGAVGAAWLFSEDLGLPWLNYGKLRGSYGLTGNDQIGDYQYLQTYTIGDYPYDGNIGLDPARLYNPNFKWEENVKKEAALELGIFDQKLSFSLAYYNNRSSNQLISYALPGTTGFPSILTNLDALVENSGWEFELGGDIVRNEHFKWNTSVNLTLPKNRLLEFPGLEESTYANKYVIGEPLSIAKLYKLNGVNPETGLFEFEDFNGDGLITNPEDRQYIADLSPKFFGGLSNTVNYKNWSFDVFFQFTKKNGYNQYRHSTVPGYLFNKPVSVMDRWQQPGDEAAIQRFTSGADSGAVKAYSQFTQSSGIISDASFVRLKSLELAYSLSLGRKGIDQCRIALQGQNLFTITKFKGIDPEQTTTSIPILRRVNLGVQVKF</sequence>
<dbReference type="InterPro" id="IPR039426">
    <property type="entry name" value="TonB-dep_rcpt-like"/>
</dbReference>
<evidence type="ECO:0000256" key="10">
    <source>
        <dbReference type="PROSITE-ProRule" id="PRU01360"/>
    </source>
</evidence>
<dbReference type="InterPro" id="IPR011662">
    <property type="entry name" value="Secretin/TonB_short_N"/>
</dbReference>
<dbReference type="PANTHER" id="PTHR40980">
    <property type="entry name" value="PLUG DOMAIN-CONTAINING PROTEIN"/>
    <property type="match status" value="1"/>
</dbReference>
<dbReference type="InterPro" id="IPR023997">
    <property type="entry name" value="TonB-dep_OMP_SusC/RagA_CS"/>
</dbReference>
<dbReference type="OrthoDB" id="9768177at2"/>
<keyword evidence="4" id="KW-0406">Ion transport</keyword>
<evidence type="ECO:0000256" key="9">
    <source>
        <dbReference type="ARBA" id="ARBA00023237"/>
    </source>
</evidence>
<evidence type="ECO:0000256" key="2">
    <source>
        <dbReference type="ARBA" id="ARBA00022448"/>
    </source>
</evidence>
<protein>
    <submittedName>
        <fullName evidence="15">SusC/RagA family TonB-linked outer membrane protein</fullName>
    </submittedName>
</protein>
<dbReference type="NCBIfam" id="TIGR04056">
    <property type="entry name" value="OMP_RagA_SusC"/>
    <property type="match status" value="1"/>
</dbReference>
<keyword evidence="6" id="KW-0408">Iron</keyword>
<dbReference type="Gene3D" id="2.60.40.1120">
    <property type="entry name" value="Carboxypeptidase-like, regulatory domain"/>
    <property type="match status" value="1"/>
</dbReference>
<evidence type="ECO:0000256" key="1">
    <source>
        <dbReference type="ARBA" id="ARBA00004571"/>
    </source>
</evidence>
<evidence type="ECO:0000256" key="4">
    <source>
        <dbReference type="ARBA" id="ARBA00022496"/>
    </source>
</evidence>
<evidence type="ECO:0000256" key="7">
    <source>
        <dbReference type="ARBA" id="ARBA00023077"/>
    </source>
</evidence>
<evidence type="ECO:0000256" key="6">
    <source>
        <dbReference type="ARBA" id="ARBA00023004"/>
    </source>
</evidence>
<dbReference type="Pfam" id="PF13715">
    <property type="entry name" value="CarbopepD_reg_2"/>
    <property type="match status" value="1"/>
</dbReference>
<comment type="caution">
    <text evidence="15">The sequence shown here is derived from an EMBL/GenBank/DDBJ whole genome shotgun (WGS) entry which is preliminary data.</text>
</comment>
<evidence type="ECO:0000313" key="15">
    <source>
        <dbReference type="EMBL" id="RNL90329.1"/>
    </source>
</evidence>
<evidence type="ECO:0000259" key="14">
    <source>
        <dbReference type="Pfam" id="PF07715"/>
    </source>
</evidence>
<keyword evidence="9 10" id="KW-0998">Cell outer membrane</keyword>
<keyword evidence="7 11" id="KW-0798">TonB box</keyword>
<keyword evidence="5 10" id="KW-0812">Transmembrane</keyword>
<keyword evidence="16" id="KW-1185">Reference proteome</keyword>
<evidence type="ECO:0000259" key="13">
    <source>
        <dbReference type="Pfam" id="PF07660"/>
    </source>
</evidence>
<keyword evidence="3 10" id="KW-1134">Transmembrane beta strand</keyword>
<dbReference type="InterPro" id="IPR023996">
    <property type="entry name" value="TonB-dep_OMP_SusC/RagA"/>
</dbReference>
<organism evidence="15 16">
    <name type="scientific">Sinomicrobium pectinilyticum</name>
    <dbReference type="NCBI Taxonomy" id="1084421"/>
    <lineage>
        <taxon>Bacteria</taxon>
        <taxon>Pseudomonadati</taxon>
        <taxon>Bacteroidota</taxon>
        <taxon>Flavobacteriia</taxon>
        <taxon>Flavobacteriales</taxon>
        <taxon>Flavobacteriaceae</taxon>
        <taxon>Sinomicrobium</taxon>
    </lineage>
</organism>
<evidence type="ECO:0000313" key="16">
    <source>
        <dbReference type="Proteomes" id="UP000267469"/>
    </source>
</evidence>
<dbReference type="PROSITE" id="PS52016">
    <property type="entry name" value="TONB_DEPENDENT_REC_3"/>
    <property type="match status" value="1"/>
</dbReference>
<dbReference type="GO" id="GO:0006826">
    <property type="term" value="P:iron ion transport"/>
    <property type="evidence" value="ECO:0007669"/>
    <property type="project" value="UniProtKB-KW"/>
</dbReference>
<dbReference type="Pfam" id="PF07715">
    <property type="entry name" value="Plug"/>
    <property type="match status" value="1"/>
</dbReference>
<evidence type="ECO:0000256" key="8">
    <source>
        <dbReference type="ARBA" id="ARBA00023136"/>
    </source>
</evidence>
<evidence type="ECO:0000256" key="3">
    <source>
        <dbReference type="ARBA" id="ARBA00022452"/>
    </source>
</evidence>
<evidence type="ECO:0000259" key="12">
    <source>
        <dbReference type="Pfam" id="PF00593"/>
    </source>
</evidence>
<dbReference type="InterPro" id="IPR000531">
    <property type="entry name" value="Beta-barrel_TonB"/>
</dbReference>
<comment type="similarity">
    <text evidence="10 11">Belongs to the TonB-dependent receptor family.</text>
</comment>
<dbReference type="InterPro" id="IPR008969">
    <property type="entry name" value="CarboxyPept-like_regulatory"/>
</dbReference>
<keyword evidence="8 10" id="KW-0472">Membrane</keyword>
<name>A0A3N0ERL4_SINP1</name>
<evidence type="ECO:0000256" key="11">
    <source>
        <dbReference type="RuleBase" id="RU003357"/>
    </source>
</evidence>
<dbReference type="Pfam" id="PF00593">
    <property type="entry name" value="TonB_dep_Rec_b-barrel"/>
    <property type="match status" value="1"/>
</dbReference>
<feature type="domain" description="Secretin/TonB short N-terminal" evidence="13">
    <location>
        <begin position="49"/>
        <end position="100"/>
    </location>
</feature>
<comment type="subcellular location">
    <subcellularLocation>
        <location evidence="1 10">Cell outer membrane</location>
        <topology evidence="1 10">Multi-pass membrane protein</topology>
    </subcellularLocation>
</comment>
<dbReference type="Pfam" id="PF07660">
    <property type="entry name" value="STN"/>
    <property type="match status" value="1"/>
</dbReference>
<dbReference type="Gene3D" id="2.40.170.20">
    <property type="entry name" value="TonB-dependent receptor, beta-barrel domain"/>
    <property type="match status" value="1"/>
</dbReference>
<dbReference type="SUPFAM" id="SSF56935">
    <property type="entry name" value="Porins"/>
    <property type="match status" value="1"/>
</dbReference>
<keyword evidence="4" id="KW-0410">Iron transport</keyword>
<evidence type="ECO:0000256" key="5">
    <source>
        <dbReference type="ARBA" id="ARBA00022692"/>
    </source>
</evidence>
<reference evidence="15 16" key="1">
    <citation type="submission" date="2018-10" db="EMBL/GenBank/DDBJ databases">
        <title>Sinomicrobium pectinilyticum sp. nov., a pectinase-producing bacterium isolated from alkaline and saline soil, and emended description of the genus Sinomicrobium.</title>
        <authorList>
            <person name="Cheng B."/>
            <person name="Li C."/>
            <person name="Lai Q."/>
            <person name="Du M."/>
            <person name="Shao Z."/>
            <person name="Xu P."/>
            <person name="Yang C."/>
        </authorList>
    </citation>
    <scope>NUCLEOTIDE SEQUENCE [LARGE SCALE GENOMIC DNA]</scope>
    <source>
        <strain evidence="15 16">5DNS001</strain>
    </source>
</reference>
<dbReference type="EMBL" id="RJTM01000033">
    <property type="protein sequence ID" value="RNL90329.1"/>
    <property type="molecule type" value="Genomic_DNA"/>
</dbReference>
<dbReference type="SUPFAM" id="SSF49464">
    <property type="entry name" value="Carboxypeptidase regulatory domain-like"/>
    <property type="match status" value="1"/>
</dbReference>
<proteinExistence type="inferred from homology"/>
<dbReference type="InterPro" id="IPR037066">
    <property type="entry name" value="Plug_dom_sf"/>
</dbReference>
<dbReference type="InterPro" id="IPR012910">
    <property type="entry name" value="Plug_dom"/>
</dbReference>
<dbReference type="AlphaFoldDB" id="A0A3N0ERL4"/>
<gene>
    <name evidence="15" type="ORF">ED312_06555</name>
</gene>
<feature type="domain" description="TonB-dependent receptor plug" evidence="14">
    <location>
        <begin position="208"/>
        <end position="333"/>
    </location>
</feature>
<dbReference type="InterPro" id="IPR036942">
    <property type="entry name" value="Beta-barrel_TonB_sf"/>
</dbReference>
<dbReference type="NCBIfam" id="TIGR04057">
    <property type="entry name" value="SusC_RagA_signa"/>
    <property type="match status" value="1"/>
</dbReference>
<feature type="domain" description="TonB-dependent receptor-like beta-barrel" evidence="12">
    <location>
        <begin position="510"/>
        <end position="966"/>
    </location>
</feature>
<dbReference type="Gene3D" id="2.170.130.10">
    <property type="entry name" value="TonB-dependent receptor, plug domain"/>
    <property type="match status" value="1"/>
</dbReference>
<dbReference type="PANTHER" id="PTHR40980:SF4">
    <property type="entry name" value="TONB-DEPENDENT RECEPTOR-LIKE BETA-BARREL DOMAIN-CONTAINING PROTEIN"/>
    <property type="match status" value="1"/>
</dbReference>
<keyword evidence="2 10" id="KW-0813">Transport</keyword>
<dbReference type="Proteomes" id="UP000267469">
    <property type="component" value="Unassembled WGS sequence"/>
</dbReference>